<feature type="domain" description="ABC transmembrane type-1" evidence="8">
    <location>
        <begin position="81"/>
        <end position="238"/>
    </location>
</feature>
<proteinExistence type="inferred from homology"/>
<dbReference type="Proteomes" id="UP000323439">
    <property type="component" value="Unassembled WGS sequence"/>
</dbReference>
<keyword evidence="3" id="KW-1003">Cell membrane</keyword>
<dbReference type="CDD" id="cd06261">
    <property type="entry name" value="TM_PBP2"/>
    <property type="match status" value="1"/>
</dbReference>
<dbReference type="InterPro" id="IPR000515">
    <property type="entry name" value="MetI-like"/>
</dbReference>
<dbReference type="GO" id="GO:0005886">
    <property type="term" value="C:plasma membrane"/>
    <property type="evidence" value="ECO:0007669"/>
    <property type="project" value="UniProtKB-SubCell"/>
</dbReference>
<dbReference type="EMBL" id="FMXB01000001">
    <property type="protein sequence ID" value="SDA37343.1"/>
    <property type="molecule type" value="Genomic_DNA"/>
</dbReference>
<dbReference type="STRING" id="230361.sm9_1787"/>
<keyword evidence="2 7" id="KW-0813">Transport</keyword>
<comment type="similarity">
    <text evidence="7">Belongs to the binding-protein-dependent transport system permease family.</text>
</comment>
<keyword evidence="5 7" id="KW-1133">Transmembrane helix</keyword>
<dbReference type="GO" id="GO:0055085">
    <property type="term" value="P:transmembrane transport"/>
    <property type="evidence" value="ECO:0007669"/>
    <property type="project" value="InterPro"/>
</dbReference>
<dbReference type="AlphaFoldDB" id="A0A1G5UUQ5"/>
<evidence type="ECO:0000256" key="7">
    <source>
        <dbReference type="RuleBase" id="RU363032"/>
    </source>
</evidence>
<organism evidence="9 10">
    <name type="scientific">Methanobrevibacter millerae</name>
    <dbReference type="NCBI Taxonomy" id="230361"/>
    <lineage>
        <taxon>Archaea</taxon>
        <taxon>Methanobacteriati</taxon>
        <taxon>Methanobacteriota</taxon>
        <taxon>Methanomada group</taxon>
        <taxon>Methanobacteria</taxon>
        <taxon>Methanobacteriales</taxon>
        <taxon>Methanobacteriaceae</taxon>
        <taxon>Methanobrevibacter</taxon>
    </lineage>
</organism>
<keyword evidence="10" id="KW-1185">Reference proteome</keyword>
<reference evidence="9 10" key="1">
    <citation type="submission" date="2016-10" db="EMBL/GenBank/DDBJ databases">
        <authorList>
            <person name="Varghese N."/>
            <person name="Submissions S."/>
        </authorList>
    </citation>
    <scope>NUCLEOTIDE SEQUENCE [LARGE SCALE GENOMIC DNA]</scope>
    <source>
        <strain evidence="9 10">DSM 16643</strain>
    </source>
</reference>
<evidence type="ECO:0000256" key="5">
    <source>
        <dbReference type="ARBA" id="ARBA00022989"/>
    </source>
</evidence>
<name>A0A1G5UUQ5_9EURY</name>
<gene>
    <name evidence="9" type="ORF">SAMN02910315_00099</name>
</gene>
<protein>
    <submittedName>
        <fullName evidence="9">Binding-protein-dependent transport system inner membrane component</fullName>
    </submittedName>
</protein>
<evidence type="ECO:0000259" key="8">
    <source>
        <dbReference type="PROSITE" id="PS50928"/>
    </source>
</evidence>
<dbReference type="PANTHER" id="PTHR43386">
    <property type="entry name" value="OLIGOPEPTIDE TRANSPORT SYSTEM PERMEASE PROTEIN APPC"/>
    <property type="match status" value="1"/>
</dbReference>
<evidence type="ECO:0000313" key="10">
    <source>
        <dbReference type="Proteomes" id="UP000323439"/>
    </source>
</evidence>
<evidence type="ECO:0000256" key="4">
    <source>
        <dbReference type="ARBA" id="ARBA00022692"/>
    </source>
</evidence>
<evidence type="ECO:0000256" key="1">
    <source>
        <dbReference type="ARBA" id="ARBA00004651"/>
    </source>
</evidence>
<keyword evidence="6 7" id="KW-0472">Membrane</keyword>
<dbReference type="InterPro" id="IPR050366">
    <property type="entry name" value="BP-dependent_transpt_permease"/>
</dbReference>
<dbReference type="PROSITE" id="PS50928">
    <property type="entry name" value="ABC_TM1"/>
    <property type="match status" value="1"/>
</dbReference>
<keyword evidence="4 7" id="KW-0812">Transmembrane</keyword>
<dbReference type="Gene3D" id="1.10.3720.10">
    <property type="entry name" value="MetI-like"/>
    <property type="match status" value="1"/>
</dbReference>
<evidence type="ECO:0000256" key="2">
    <source>
        <dbReference type="ARBA" id="ARBA00022448"/>
    </source>
</evidence>
<feature type="transmembrane region" description="Helical" evidence="7">
    <location>
        <begin position="21"/>
        <end position="44"/>
    </location>
</feature>
<dbReference type="Pfam" id="PF00528">
    <property type="entry name" value="BPD_transp_1"/>
    <property type="match status" value="1"/>
</dbReference>
<dbReference type="PANTHER" id="PTHR43386:SF23">
    <property type="entry name" value="ABC TRANSPORTER"/>
    <property type="match status" value="1"/>
</dbReference>
<accession>A0A1G5UUQ5</accession>
<evidence type="ECO:0000313" key="9">
    <source>
        <dbReference type="EMBL" id="SDA37343.1"/>
    </source>
</evidence>
<comment type="subcellular location">
    <subcellularLocation>
        <location evidence="1 7">Cell membrane</location>
        <topology evidence="1 7">Multi-pass membrane protein</topology>
    </subcellularLocation>
</comment>
<evidence type="ECO:0000256" key="3">
    <source>
        <dbReference type="ARBA" id="ARBA00022475"/>
    </source>
</evidence>
<sequence length="238" mass="26469">MIRKKQDDKKQWFVYNANLRTKTLVIIAISVVVIASILIASLFIGEIPTSFASANQMPSLEHLFGTDWMGRDMFQRTIAGLALSLTVGIIASAISTVISIILGLFSSFNRFADEIVAGIIDLFGSIPHILLIILVSIMFGGGTFGVIMGVGLTHWTPLARVLRSEVKEIKTKEFIALAQNFGRSKAWIAMKHIFTVGYFPDYCGCYFDVPSRNYARGCYNILRIRFTTSRTCNWGNPV</sequence>
<feature type="transmembrane region" description="Helical" evidence="7">
    <location>
        <begin position="78"/>
        <end position="103"/>
    </location>
</feature>
<evidence type="ECO:0000256" key="6">
    <source>
        <dbReference type="ARBA" id="ARBA00023136"/>
    </source>
</evidence>
<dbReference type="SUPFAM" id="SSF161098">
    <property type="entry name" value="MetI-like"/>
    <property type="match status" value="1"/>
</dbReference>
<dbReference type="InterPro" id="IPR035906">
    <property type="entry name" value="MetI-like_sf"/>
</dbReference>